<evidence type="ECO:0000313" key="1">
    <source>
        <dbReference type="EMBL" id="SOQ54153.1"/>
    </source>
</evidence>
<proteinExistence type="predicted"/>
<organism evidence="1">
    <name type="scientific">Spodoptera frugiperda</name>
    <name type="common">Fall armyworm</name>
    <dbReference type="NCBI Taxonomy" id="7108"/>
    <lineage>
        <taxon>Eukaryota</taxon>
        <taxon>Metazoa</taxon>
        <taxon>Ecdysozoa</taxon>
        <taxon>Arthropoda</taxon>
        <taxon>Hexapoda</taxon>
        <taxon>Insecta</taxon>
        <taxon>Pterygota</taxon>
        <taxon>Neoptera</taxon>
        <taxon>Endopterygota</taxon>
        <taxon>Lepidoptera</taxon>
        <taxon>Glossata</taxon>
        <taxon>Ditrysia</taxon>
        <taxon>Noctuoidea</taxon>
        <taxon>Noctuidae</taxon>
        <taxon>Amphipyrinae</taxon>
        <taxon>Spodoptera</taxon>
    </lineage>
</organism>
<gene>
    <name evidence="1" type="ORF">SFRICE_041600</name>
</gene>
<reference evidence="1" key="1">
    <citation type="submission" date="2016-07" db="EMBL/GenBank/DDBJ databases">
        <authorList>
            <person name="Bretaudeau A."/>
        </authorList>
    </citation>
    <scope>NUCLEOTIDE SEQUENCE</scope>
    <source>
        <strain evidence="1">Rice</strain>
        <tissue evidence="1">Whole body</tissue>
    </source>
</reference>
<dbReference type="AlphaFoldDB" id="A0A2H1WM45"/>
<dbReference type="PANTHER" id="PTHR47027:SF25">
    <property type="entry name" value="REVERSE TRANSCRIPTASE DOMAIN-CONTAINING PROTEIN"/>
    <property type="match status" value="1"/>
</dbReference>
<dbReference type="PANTHER" id="PTHR47027">
    <property type="entry name" value="REVERSE TRANSCRIPTASE DOMAIN-CONTAINING PROTEIN"/>
    <property type="match status" value="1"/>
</dbReference>
<name>A0A2H1WM45_SPOFR</name>
<sequence length="137" mass="16221">MYTKSLVKGCETWTLTVEAMEKLKVAQRAMERAMLGVSLRDRIRNTEIRRRTKLTDIAQRVASLKWKWAGHISRREDGRWSQKVLDWRPRSGHRNRGKPLARWSDDIAKAAGPMWRRKAKDRSVWSALEEAYILQWM</sequence>
<protein>
    <submittedName>
        <fullName evidence="1">SFRICE_041600</fullName>
    </submittedName>
</protein>
<dbReference type="EMBL" id="ODYU01009605">
    <property type="protein sequence ID" value="SOQ54153.1"/>
    <property type="molecule type" value="Genomic_DNA"/>
</dbReference>
<accession>A0A2H1WM45</accession>